<feature type="region of interest" description="Disordered" evidence="1">
    <location>
        <begin position="78"/>
        <end position="107"/>
    </location>
</feature>
<protein>
    <submittedName>
        <fullName evidence="3">Uncharacterized protein</fullName>
    </submittedName>
</protein>
<evidence type="ECO:0000256" key="1">
    <source>
        <dbReference type="SAM" id="MobiDB-lite"/>
    </source>
</evidence>
<comment type="caution">
    <text evidence="3">The sequence shown here is derived from an EMBL/GenBank/DDBJ whole genome shotgun (WGS) entry which is preliminary data.</text>
</comment>
<evidence type="ECO:0000313" key="4">
    <source>
        <dbReference type="Proteomes" id="UP001530400"/>
    </source>
</evidence>
<dbReference type="Proteomes" id="UP001530400">
    <property type="component" value="Unassembled WGS sequence"/>
</dbReference>
<feature type="compositionally biased region" description="Basic and acidic residues" evidence="1">
    <location>
        <begin position="78"/>
        <end position="89"/>
    </location>
</feature>
<reference evidence="3 4" key="1">
    <citation type="submission" date="2024-10" db="EMBL/GenBank/DDBJ databases">
        <title>Updated reference genomes for cyclostephanoid diatoms.</title>
        <authorList>
            <person name="Roberts W.R."/>
            <person name="Alverson A.J."/>
        </authorList>
    </citation>
    <scope>NUCLEOTIDE SEQUENCE [LARGE SCALE GENOMIC DNA]</scope>
    <source>
        <strain evidence="3 4">AJA010-31</strain>
    </source>
</reference>
<keyword evidence="4" id="KW-1185">Reference proteome</keyword>
<feature type="signal peptide" evidence="2">
    <location>
        <begin position="1"/>
        <end position="19"/>
    </location>
</feature>
<evidence type="ECO:0000313" key="3">
    <source>
        <dbReference type="EMBL" id="KAL3778026.1"/>
    </source>
</evidence>
<feature type="chain" id="PRO_5044799496" evidence="2">
    <location>
        <begin position="20"/>
        <end position="107"/>
    </location>
</feature>
<feature type="compositionally biased region" description="Acidic residues" evidence="1">
    <location>
        <begin position="96"/>
        <end position="107"/>
    </location>
</feature>
<organism evidence="3 4">
    <name type="scientific">Cyclotella atomus</name>
    <dbReference type="NCBI Taxonomy" id="382360"/>
    <lineage>
        <taxon>Eukaryota</taxon>
        <taxon>Sar</taxon>
        <taxon>Stramenopiles</taxon>
        <taxon>Ochrophyta</taxon>
        <taxon>Bacillariophyta</taxon>
        <taxon>Coscinodiscophyceae</taxon>
        <taxon>Thalassiosirophycidae</taxon>
        <taxon>Stephanodiscales</taxon>
        <taxon>Stephanodiscaceae</taxon>
        <taxon>Cyclotella</taxon>
    </lineage>
</organism>
<evidence type="ECO:0000256" key="2">
    <source>
        <dbReference type="SAM" id="SignalP"/>
    </source>
</evidence>
<accession>A0ABD3NTI5</accession>
<name>A0ABD3NTI5_9STRA</name>
<keyword evidence="2" id="KW-0732">Signal</keyword>
<dbReference type="AlphaFoldDB" id="A0ABD3NTI5"/>
<sequence>MLTVLFFIIATCILSAVNGFSPSQTRHSSFIIKTHNYLVHLHHHTSPISHNTRLYSSPEDKQAEIEALEAKIRELKGEAAVESSEDLKGDNTQSEAQEEEEEQNGKY</sequence>
<gene>
    <name evidence="3" type="ORF">ACHAWO_008749</name>
</gene>
<proteinExistence type="predicted"/>
<dbReference type="EMBL" id="JALLPJ020001010">
    <property type="protein sequence ID" value="KAL3778026.1"/>
    <property type="molecule type" value="Genomic_DNA"/>
</dbReference>